<dbReference type="InterPro" id="IPR003838">
    <property type="entry name" value="ABC3_permease_C"/>
</dbReference>
<evidence type="ECO:0000256" key="2">
    <source>
        <dbReference type="ARBA" id="ARBA00022448"/>
    </source>
</evidence>
<evidence type="ECO:0000313" key="9">
    <source>
        <dbReference type="EMBL" id="WEK39220.1"/>
    </source>
</evidence>
<dbReference type="EMBL" id="CP119326">
    <property type="protein sequence ID" value="WEK39220.1"/>
    <property type="molecule type" value="Genomic_DNA"/>
</dbReference>
<dbReference type="PANTHER" id="PTHR43738:SF1">
    <property type="entry name" value="HEMIN TRANSPORT SYSTEM PERMEASE PROTEIN HRTB-RELATED"/>
    <property type="match status" value="1"/>
</dbReference>
<feature type="domain" description="ABC3 transporter permease C-terminal" evidence="8">
    <location>
        <begin position="260"/>
        <end position="372"/>
    </location>
</feature>
<keyword evidence="6 7" id="KW-0472">Membrane</keyword>
<dbReference type="InterPro" id="IPR051125">
    <property type="entry name" value="ABC-4/HrtB_transporter"/>
</dbReference>
<evidence type="ECO:0000256" key="7">
    <source>
        <dbReference type="SAM" id="Phobius"/>
    </source>
</evidence>
<comment type="subcellular location">
    <subcellularLocation>
        <location evidence="1">Cell membrane</location>
        <topology evidence="1">Multi-pass membrane protein</topology>
    </subcellularLocation>
</comment>
<sequence>MISLARKTLIHEWVRFVPVVLAVTFAGLLLIVQAALVLGIFSSAAIYIKASSADVWVGYPGSQSFNYGRPLGPDVEMRLRADEAVSTVEPWRWVDADWHSASDDHGAVTVYLSGLSVEKDAMAFSRLLPDALRQRLRDPGAVIVDSADLTTLGVAEGGLAWINRHPVRVVGVIKGMRGLGGVNVLSSLDTAREIGGAETSRDTYYLARLKNGAAPGVVRQRLMQDRAAFSPYEAWTANEFAARSQNYWLLDTGAGIAVLFMAIIVSLVGAMVTSQSLAGTISASRREYAALSALGVGRWSLTRVVLEQSAWIGGVGLVLAALISTPLLMLAAGQDVPVAMSLPVATGCGLLIFAMAMLASLAAVRTMLKTDPAMLLR</sequence>
<dbReference type="GO" id="GO:0005886">
    <property type="term" value="C:plasma membrane"/>
    <property type="evidence" value="ECO:0007669"/>
    <property type="project" value="UniProtKB-SubCell"/>
</dbReference>
<dbReference type="Proteomes" id="UP001213664">
    <property type="component" value="Chromosome"/>
</dbReference>
<keyword evidence="4 7" id="KW-0812">Transmembrane</keyword>
<feature type="transmembrane region" description="Helical" evidence="7">
    <location>
        <begin position="248"/>
        <end position="272"/>
    </location>
</feature>
<proteinExistence type="predicted"/>
<evidence type="ECO:0000259" key="8">
    <source>
        <dbReference type="Pfam" id="PF02687"/>
    </source>
</evidence>
<gene>
    <name evidence="9" type="ORF">P0Y50_11790</name>
</gene>
<keyword evidence="5 7" id="KW-1133">Transmembrane helix</keyword>
<feature type="transmembrane region" description="Helical" evidence="7">
    <location>
        <begin position="344"/>
        <end position="368"/>
    </location>
</feature>
<feature type="transmembrane region" description="Helical" evidence="7">
    <location>
        <begin position="310"/>
        <end position="332"/>
    </location>
</feature>
<evidence type="ECO:0000256" key="6">
    <source>
        <dbReference type="ARBA" id="ARBA00023136"/>
    </source>
</evidence>
<evidence type="ECO:0000313" key="10">
    <source>
        <dbReference type="Proteomes" id="UP001213664"/>
    </source>
</evidence>
<protein>
    <submittedName>
        <fullName evidence="9">ABC transporter permease</fullName>
    </submittedName>
</protein>
<keyword evidence="3" id="KW-1003">Cell membrane</keyword>
<feature type="transmembrane region" description="Helical" evidence="7">
    <location>
        <begin position="16"/>
        <end position="41"/>
    </location>
</feature>
<evidence type="ECO:0000256" key="5">
    <source>
        <dbReference type="ARBA" id="ARBA00022989"/>
    </source>
</evidence>
<dbReference type="Pfam" id="PF02687">
    <property type="entry name" value="FtsX"/>
    <property type="match status" value="1"/>
</dbReference>
<evidence type="ECO:0000256" key="4">
    <source>
        <dbReference type="ARBA" id="ARBA00022692"/>
    </source>
</evidence>
<organism evidence="9 10">
    <name type="scientific">Candidatus Brevundimonas colombiensis</name>
    <dbReference type="NCBI Taxonomy" id="3121376"/>
    <lineage>
        <taxon>Bacteria</taxon>
        <taxon>Pseudomonadati</taxon>
        <taxon>Pseudomonadota</taxon>
        <taxon>Alphaproteobacteria</taxon>
        <taxon>Caulobacterales</taxon>
        <taxon>Caulobacteraceae</taxon>
        <taxon>Brevundimonas</taxon>
    </lineage>
</organism>
<dbReference type="AlphaFoldDB" id="A0AAJ5WYN6"/>
<name>A0AAJ5WYN6_9CAUL</name>
<evidence type="ECO:0000256" key="1">
    <source>
        <dbReference type="ARBA" id="ARBA00004651"/>
    </source>
</evidence>
<dbReference type="PANTHER" id="PTHR43738">
    <property type="entry name" value="ABC TRANSPORTER, MEMBRANE PROTEIN"/>
    <property type="match status" value="1"/>
</dbReference>
<reference evidence="9" key="1">
    <citation type="submission" date="2023-03" db="EMBL/GenBank/DDBJ databases">
        <title>Andean soil-derived lignocellulolytic bacterial consortium as a source of novel taxa and putative plastic-active enzymes.</title>
        <authorList>
            <person name="Diaz-Garcia L."/>
            <person name="Chuvochina M."/>
            <person name="Feuerriegel G."/>
            <person name="Bunk B."/>
            <person name="Sproer C."/>
            <person name="Streit W.R."/>
            <person name="Rodriguez L.M."/>
            <person name="Overmann J."/>
            <person name="Jimenez D.J."/>
        </authorList>
    </citation>
    <scope>NUCLEOTIDE SEQUENCE</scope>
    <source>
        <strain evidence="9">MAG 833</strain>
    </source>
</reference>
<keyword evidence="2" id="KW-0813">Transport</keyword>
<accession>A0AAJ5WYN6</accession>
<evidence type="ECO:0000256" key="3">
    <source>
        <dbReference type="ARBA" id="ARBA00022475"/>
    </source>
</evidence>